<dbReference type="Proteomes" id="UP001239111">
    <property type="component" value="Chromosome 2"/>
</dbReference>
<comment type="caution">
    <text evidence="1">The sequence shown here is derived from an EMBL/GenBank/DDBJ whole genome shotgun (WGS) entry which is preliminary data.</text>
</comment>
<keyword evidence="2" id="KW-1185">Reference proteome</keyword>
<reference evidence="1" key="1">
    <citation type="submission" date="2023-04" db="EMBL/GenBank/DDBJ databases">
        <title>A chromosome-level genome assembly of the parasitoid wasp Eretmocerus hayati.</title>
        <authorList>
            <person name="Zhong Y."/>
            <person name="Liu S."/>
            <person name="Liu Y."/>
        </authorList>
    </citation>
    <scope>NUCLEOTIDE SEQUENCE</scope>
    <source>
        <strain evidence="1">ZJU_SS_LIU_2023</strain>
    </source>
</reference>
<gene>
    <name evidence="1" type="ORF">QAD02_013842</name>
</gene>
<accession>A0ACC2P399</accession>
<evidence type="ECO:0000313" key="2">
    <source>
        <dbReference type="Proteomes" id="UP001239111"/>
    </source>
</evidence>
<name>A0ACC2P399_9HYME</name>
<organism evidence="1 2">
    <name type="scientific">Eretmocerus hayati</name>
    <dbReference type="NCBI Taxonomy" id="131215"/>
    <lineage>
        <taxon>Eukaryota</taxon>
        <taxon>Metazoa</taxon>
        <taxon>Ecdysozoa</taxon>
        <taxon>Arthropoda</taxon>
        <taxon>Hexapoda</taxon>
        <taxon>Insecta</taxon>
        <taxon>Pterygota</taxon>
        <taxon>Neoptera</taxon>
        <taxon>Endopterygota</taxon>
        <taxon>Hymenoptera</taxon>
        <taxon>Apocrita</taxon>
        <taxon>Proctotrupomorpha</taxon>
        <taxon>Chalcidoidea</taxon>
        <taxon>Aphelinidae</taxon>
        <taxon>Aphelininae</taxon>
        <taxon>Eretmocerus</taxon>
    </lineage>
</organism>
<proteinExistence type="predicted"/>
<sequence>MQIDRADEEQHTNAAVAGAFNPPNVAAANNNIVAEQIRNNYIAAEGARRVPNELAGRAATGLAVPVEVNHQITHEGAPQINSQAQARGVPVAFAEQAQVGLVEGVQEAQAARLDPGHFHQGPIRGAGNAPQAEAAVVQGPAPVARGEPYGGTSAGRRRQSQIRSENILRVMRDIGYIAYGRNRRENRNRGNQNENGGQNGNRGGNRGGNGVGIQHN</sequence>
<dbReference type="EMBL" id="CM056742">
    <property type="protein sequence ID" value="KAJ8678055.1"/>
    <property type="molecule type" value="Genomic_DNA"/>
</dbReference>
<evidence type="ECO:0000313" key="1">
    <source>
        <dbReference type="EMBL" id="KAJ8678055.1"/>
    </source>
</evidence>
<protein>
    <submittedName>
        <fullName evidence="1">Uncharacterized protein</fullName>
    </submittedName>
</protein>